<proteinExistence type="inferred from homology"/>
<dbReference type="PANTHER" id="PTHR43747">
    <property type="entry name" value="FAD-BINDING PROTEIN"/>
    <property type="match status" value="1"/>
</dbReference>
<dbReference type="Proteomes" id="UP000176101">
    <property type="component" value="Unassembled WGS sequence"/>
</dbReference>
<dbReference type="PATRIC" id="fig|1075402.3.peg.2643"/>
<dbReference type="Pfam" id="PF04820">
    <property type="entry name" value="Trp_halogenase"/>
    <property type="match status" value="1"/>
</dbReference>
<evidence type="ECO:0000256" key="1">
    <source>
        <dbReference type="ARBA" id="ARBA00023002"/>
    </source>
</evidence>
<evidence type="ECO:0000256" key="2">
    <source>
        <dbReference type="ARBA" id="ARBA00023033"/>
    </source>
</evidence>
<dbReference type="Gene3D" id="3.50.50.60">
    <property type="entry name" value="FAD/NAD(P)-binding domain"/>
    <property type="match status" value="1"/>
</dbReference>
<dbReference type="GO" id="GO:0004497">
    <property type="term" value="F:monooxygenase activity"/>
    <property type="evidence" value="ECO:0007669"/>
    <property type="project" value="UniProtKB-KW"/>
</dbReference>
<evidence type="ECO:0000256" key="3">
    <source>
        <dbReference type="ARBA" id="ARBA00038396"/>
    </source>
</evidence>
<gene>
    <name evidence="4" type="ORF">AN216_12185</name>
</gene>
<dbReference type="PANTHER" id="PTHR43747:SF5">
    <property type="entry name" value="FAD-BINDING DOMAIN-CONTAINING PROTEIN"/>
    <property type="match status" value="1"/>
</dbReference>
<dbReference type="EMBL" id="LJGU01000121">
    <property type="protein sequence ID" value="OEV03304.1"/>
    <property type="molecule type" value="Genomic_DNA"/>
</dbReference>
<dbReference type="RefSeq" id="WP_070196672.1">
    <property type="nucleotide sequence ID" value="NZ_LJGU01000121.1"/>
</dbReference>
<reference evidence="4 5" key="1">
    <citation type="journal article" date="2016" name="Front. Microbiol.">
        <title>Comparative Genomics Analysis of Streptomyces Species Reveals Their Adaptation to the Marine Environment and Their Diversity at the Genomic Level.</title>
        <authorList>
            <person name="Tian X."/>
            <person name="Zhang Z."/>
            <person name="Yang T."/>
            <person name="Chen M."/>
            <person name="Li J."/>
            <person name="Chen F."/>
            <person name="Yang J."/>
            <person name="Li W."/>
            <person name="Zhang B."/>
            <person name="Zhang Z."/>
            <person name="Wu J."/>
            <person name="Zhang C."/>
            <person name="Long L."/>
            <person name="Xiao J."/>
        </authorList>
    </citation>
    <scope>NUCLEOTIDE SEQUENCE [LARGE SCALE GENOMIC DNA]</scope>
    <source>
        <strain evidence="4 5">SCSIO 02100</strain>
    </source>
</reference>
<dbReference type="InterPro" id="IPR006905">
    <property type="entry name" value="Flavin_halogenase"/>
</dbReference>
<comment type="similarity">
    <text evidence="3">Belongs to the flavin-dependent halogenase family. Bacterial tryptophan halogenase subfamily.</text>
</comment>
<dbReference type="InterPro" id="IPR050816">
    <property type="entry name" value="Flavin-dep_Halogenase_NPB"/>
</dbReference>
<protein>
    <submittedName>
        <fullName evidence="4">FAD-dependent oxidoreductase</fullName>
    </submittedName>
</protein>
<dbReference type="PRINTS" id="PR00420">
    <property type="entry name" value="RNGMNOXGNASE"/>
</dbReference>
<evidence type="ECO:0000313" key="5">
    <source>
        <dbReference type="Proteomes" id="UP000176101"/>
    </source>
</evidence>
<dbReference type="SUPFAM" id="SSF51905">
    <property type="entry name" value="FAD/NAD(P)-binding domain"/>
    <property type="match status" value="1"/>
</dbReference>
<keyword evidence="1" id="KW-0560">Oxidoreductase</keyword>
<dbReference type="AlphaFoldDB" id="A0A1E7KHI6"/>
<dbReference type="OrthoDB" id="103324at2"/>
<evidence type="ECO:0000313" key="4">
    <source>
        <dbReference type="EMBL" id="OEV03304.1"/>
    </source>
</evidence>
<organism evidence="4 5">
    <name type="scientific">Streptomyces oceani</name>
    <dbReference type="NCBI Taxonomy" id="1075402"/>
    <lineage>
        <taxon>Bacteria</taxon>
        <taxon>Bacillati</taxon>
        <taxon>Actinomycetota</taxon>
        <taxon>Actinomycetes</taxon>
        <taxon>Kitasatosporales</taxon>
        <taxon>Streptomycetaceae</taxon>
        <taxon>Streptomyces</taxon>
    </lineage>
</organism>
<name>A0A1E7KHI6_9ACTN</name>
<accession>A0A1E7KHI6</accession>
<dbReference type="STRING" id="1075402.AN216_12185"/>
<dbReference type="InterPro" id="IPR036188">
    <property type="entry name" value="FAD/NAD-bd_sf"/>
</dbReference>
<keyword evidence="5" id="KW-1185">Reference proteome</keyword>
<comment type="caution">
    <text evidence="4">The sequence shown here is derived from an EMBL/GenBank/DDBJ whole genome shotgun (WGS) entry which is preliminary data.</text>
</comment>
<sequence length="562" mass="63067">MRQEQDPENKSPTLLNNPEHDVIILGAGIAGSILGAILARNGARVVIVDAGSHPRFAVGESMIPYTLLGLRILSERYGVPEIATLSSYKDCNRDIGTSFGQKRHFGFLRHTEGNEPNPREGTQFSTPGILNRSGHLFRQDTDAYLFNAAVRYGCTTRLGFRVEDVDIADDGVAVIGGDGTEIRGRYLVDASGFRSPLAEKLDLRENPCRFAHHSRSLFTHMIDVKSTDEVLRHAKAERPPIPWNSGTMHHTFDRGWFWAIPFNNHPGSKNPLVSVGLTMDPRKYPKTGLSPGDEFREFASRFPAVERQFSSAKSVRPWISTDRLQYSSRHSVGARWCLMSHAAGFLDPLFSRGISNTVEVINALSWRLLDALRTNDFSAEKFEYVSTLEQGLLDYNDKLVNSAFISFDHYELWTAVFRIWSFGSVVGGFRLQRALSQFRRTGNVDILKKLEDVPNVGLWWPDHAEYGKLFDSMVDQCQRFEKQEISSATAADELYRQLEGADYIPKGPGFADRNVHFLRPSPAKLARMGIWLAREAPADIKDMIGGVAIEMAKTGARGRRLF</sequence>
<keyword evidence="2" id="KW-0503">Monooxygenase</keyword>